<feature type="transmembrane region" description="Helical" evidence="2">
    <location>
        <begin position="72"/>
        <end position="93"/>
    </location>
</feature>
<feature type="domain" description="Prepilin type IV endopeptidase peptidase" evidence="3">
    <location>
        <begin position="19"/>
        <end position="133"/>
    </location>
</feature>
<feature type="transmembrane region" description="Helical" evidence="2">
    <location>
        <begin position="42"/>
        <end position="60"/>
    </location>
</feature>
<dbReference type="BioCyc" id="JESP1508404:G14D9-13427-MONOMER"/>
<dbReference type="GO" id="GO:0005886">
    <property type="term" value="C:plasma membrane"/>
    <property type="evidence" value="ECO:0007669"/>
    <property type="project" value="TreeGrafter"/>
</dbReference>
<accession>A0A0B5ATB6</accession>
<dbReference type="HOGENOM" id="CLU_134967_0_0_9"/>
<dbReference type="PANTHER" id="PTHR30487">
    <property type="entry name" value="TYPE 4 PREPILIN-LIKE PROTEINS LEADER PEPTIDE-PROCESSING ENZYME"/>
    <property type="match status" value="1"/>
</dbReference>
<keyword evidence="5" id="KW-1185">Reference proteome</keyword>
<comment type="similarity">
    <text evidence="1">Belongs to the peptidase A24 family.</text>
</comment>
<feature type="transmembrane region" description="Helical" evidence="2">
    <location>
        <begin position="147"/>
        <end position="167"/>
    </location>
</feature>
<protein>
    <recommendedName>
        <fullName evidence="3">Prepilin type IV endopeptidase peptidase domain-containing protein</fullName>
    </recommendedName>
</protein>
<evidence type="ECO:0000256" key="2">
    <source>
        <dbReference type="SAM" id="Phobius"/>
    </source>
</evidence>
<reference evidence="4 5" key="1">
    <citation type="submission" date="2014-08" db="EMBL/GenBank/DDBJ databases">
        <title>Complete genome of a marine bacteria Jeotgalibacillus malaysiensis.</title>
        <authorList>
            <person name="Yaakop A.S."/>
            <person name="Chan K.-G."/>
            <person name="Goh K.M."/>
        </authorList>
    </citation>
    <scope>NUCLEOTIDE SEQUENCE [LARGE SCALE GENOMIC DNA]</scope>
    <source>
        <strain evidence="4 5">D5</strain>
        <plasmid evidence="5">Plasmid</plasmid>
    </source>
</reference>
<evidence type="ECO:0000259" key="3">
    <source>
        <dbReference type="Pfam" id="PF01478"/>
    </source>
</evidence>
<evidence type="ECO:0000256" key="1">
    <source>
        <dbReference type="ARBA" id="ARBA00005801"/>
    </source>
</evidence>
<dbReference type="InterPro" id="IPR000045">
    <property type="entry name" value="Prepilin_IV_endopep_pep"/>
</dbReference>
<keyword evidence="2" id="KW-1133">Transmembrane helix</keyword>
<sequence>MDFIKEFASPLLNEPIVLFIFISFLLYAGVRDFQTKLIRDKLNIFFLSTAIVLMVLTGLSDAFAFETIRLEFGWSNVAGLIMGFLFLFIPAFIKNQPMGGDIKISAVVGFWLGYEAMLGVLLIATLANLLYWVGAFYVYKNFGSKTLMPFAPFIAIGALVFYGTAYFL</sequence>
<dbReference type="InterPro" id="IPR050882">
    <property type="entry name" value="Prepilin_peptidase/N-MTase"/>
</dbReference>
<dbReference type="Proteomes" id="UP000031449">
    <property type="component" value="Plasmid unnamed"/>
</dbReference>
<dbReference type="GO" id="GO:0006465">
    <property type="term" value="P:signal peptide processing"/>
    <property type="evidence" value="ECO:0007669"/>
    <property type="project" value="TreeGrafter"/>
</dbReference>
<feature type="transmembrane region" description="Helical" evidence="2">
    <location>
        <begin position="105"/>
        <end position="127"/>
    </location>
</feature>
<dbReference type="EMBL" id="CP009417">
    <property type="protein sequence ID" value="AJD93460.1"/>
    <property type="molecule type" value="Genomic_DNA"/>
</dbReference>
<dbReference type="KEGG" id="jeo:JMA_41430"/>
<evidence type="ECO:0000313" key="5">
    <source>
        <dbReference type="Proteomes" id="UP000031449"/>
    </source>
</evidence>
<keyword evidence="2" id="KW-0472">Membrane</keyword>
<feature type="transmembrane region" description="Helical" evidence="2">
    <location>
        <begin position="12"/>
        <end position="30"/>
    </location>
</feature>
<geneLocation type="plasmid" evidence="5"/>
<evidence type="ECO:0000313" key="4">
    <source>
        <dbReference type="EMBL" id="AJD93460.1"/>
    </source>
</evidence>
<dbReference type="MEROPS" id="A24.019"/>
<dbReference type="AlphaFoldDB" id="A0A0B5ATB6"/>
<dbReference type="Pfam" id="PF01478">
    <property type="entry name" value="Peptidase_A24"/>
    <property type="match status" value="1"/>
</dbReference>
<dbReference type="OrthoDB" id="9789291at2"/>
<organism evidence="4 5">
    <name type="scientific">Jeotgalibacillus malaysiensis</name>
    <dbReference type="NCBI Taxonomy" id="1508404"/>
    <lineage>
        <taxon>Bacteria</taxon>
        <taxon>Bacillati</taxon>
        <taxon>Bacillota</taxon>
        <taxon>Bacilli</taxon>
        <taxon>Bacillales</taxon>
        <taxon>Caryophanaceae</taxon>
        <taxon>Jeotgalibacillus</taxon>
    </lineage>
</organism>
<dbReference type="Gene3D" id="1.20.120.1220">
    <property type="match status" value="1"/>
</dbReference>
<dbReference type="GO" id="GO:0004190">
    <property type="term" value="F:aspartic-type endopeptidase activity"/>
    <property type="evidence" value="ECO:0007669"/>
    <property type="project" value="InterPro"/>
</dbReference>
<gene>
    <name evidence="4" type="ORF">JMA_41430</name>
</gene>
<name>A0A0B5ATB6_9BACL</name>
<keyword evidence="2" id="KW-0812">Transmembrane</keyword>
<proteinExistence type="inferred from homology"/>
<dbReference type="PANTHER" id="PTHR30487:SF0">
    <property type="entry name" value="PREPILIN LEADER PEPTIDASE_N-METHYLTRANSFERASE-RELATED"/>
    <property type="match status" value="1"/>
</dbReference>
<keyword evidence="4" id="KW-0614">Plasmid</keyword>